<evidence type="ECO:0008006" key="4">
    <source>
        <dbReference type="Google" id="ProtNLM"/>
    </source>
</evidence>
<feature type="compositionally biased region" description="Polar residues" evidence="1">
    <location>
        <begin position="403"/>
        <end position="417"/>
    </location>
</feature>
<dbReference type="AlphaFoldDB" id="A0AA92U462"/>
<feature type="region of interest" description="Disordered" evidence="1">
    <location>
        <begin position="519"/>
        <end position="538"/>
    </location>
</feature>
<evidence type="ECO:0000313" key="2">
    <source>
        <dbReference type="EMBL" id="RGW67442.1"/>
    </source>
</evidence>
<comment type="caution">
    <text evidence="2">The sequence shown here is derived from an EMBL/GenBank/DDBJ whole genome shotgun (WGS) entry which is preliminary data.</text>
</comment>
<organism evidence="2 3">
    <name type="scientific">Segatella copri</name>
    <dbReference type="NCBI Taxonomy" id="165179"/>
    <lineage>
        <taxon>Bacteria</taxon>
        <taxon>Pseudomonadati</taxon>
        <taxon>Bacteroidota</taxon>
        <taxon>Bacteroidia</taxon>
        <taxon>Bacteroidales</taxon>
        <taxon>Prevotellaceae</taxon>
        <taxon>Segatella</taxon>
    </lineage>
</organism>
<dbReference type="EMBL" id="QSAQ01000022">
    <property type="protein sequence ID" value="RGW67442.1"/>
    <property type="molecule type" value="Genomic_DNA"/>
</dbReference>
<protein>
    <recommendedName>
        <fullName evidence="4">DUF3987 domain-containing protein</fullName>
    </recommendedName>
</protein>
<accession>A0AA92U462</accession>
<evidence type="ECO:0000256" key="1">
    <source>
        <dbReference type="SAM" id="MobiDB-lite"/>
    </source>
</evidence>
<dbReference type="RefSeq" id="WP_118140310.1">
    <property type="nucleotide sequence ID" value="NZ_QSAQ01000022.1"/>
</dbReference>
<reference evidence="2 3" key="1">
    <citation type="submission" date="2018-08" db="EMBL/GenBank/DDBJ databases">
        <title>A genome reference for cultivated species of the human gut microbiota.</title>
        <authorList>
            <person name="Zou Y."/>
            <person name="Xue W."/>
            <person name="Luo G."/>
        </authorList>
    </citation>
    <scope>NUCLEOTIDE SEQUENCE [LARGE SCALE GENOMIC DNA]</scope>
    <source>
        <strain evidence="2 3">AF11-14</strain>
    </source>
</reference>
<feature type="region of interest" description="Disordered" evidence="1">
    <location>
        <begin position="403"/>
        <end position="425"/>
    </location>
</feature>
<gene>
    <name evidence="2" type="ORF">DWV60_09360</name>
</gene>
<name>A0AA92U462_9BACT</name>
<proteinExistence type="predicted"/>
<evidence type="ECO:0000313" key="3">
    <source>
        <dbReference type="Proteomes" id="UP000286077"/>
    </source>
</evidence>
<sequence length="869" mass="98560">MEHIIAYNPYKNGNKGSVSSQPLSVYDKTIAYPWMAELVAAIRGGNDELKKQLPFRCAHYYQFLDNRRSQKNAVPESFLFQTTIDVDDKEYVDKAIEKARELNCSDTIWNGALLHLEYSARKKLHIDIRMPVGMTIEETQRAYCEALGVPYDESCITPERMLFITDKDSEIYRSPHWYEVLPQEEQKKRRQAYLDRGLTIDGRAGKVNSLQLKVHSNHKVQSSNFQVQSKDHVQDHRLSGSDSHHAVSAGSAILPAQPGNSHGADAGNLGSAGGYQIPDGLPTSGTASEKSLIAFDLFAESAGLKNVNIDTEGSRHSSLLAIMSAGASRVMSEEELRRVVAVKMPSFAQERDCQQLIHDFYEKYGDSSKPFSRDVIRINAQAETQANQLRINNEELRIQGASAGNQTVQSSNLNVQSSEDDYPAPPEMPKKLPKLVELLVSQTPDVYKPAVAHAIFPPLATHLCRTYFNYIDNVEHEATLMCCLLAGTGAGKNCVQMPINLIMEDIRKQDKDNLKREKEWKDEVTRKGANKDKRKRPENLVIQEIDADMTNPAFVMRTAEAQEHFLYTALNEIDQFDNLRGIGNQQFRIMCLAFDPGNQYGQTRVGTQSVTERVTIRFNWNASTTINKGIRYFSKVLTDGPISRINFCTIPEREIGAEMPVYGTYDDTFRENLKPYIEHLNMASGTINCPEAFALAQKLKEENADFARMSQDRVYENLSFRANVIAYLKACVLYVANGCQWESEIEEFVRWSEQYDLYCKMRFFRDAIVKSEQEGVKSSKRGPSNMLQLLPDEFSYQQAEQLRSDLGLDTKGTRRMIATWVFRKYIVKVEAGEQGVNAGNDKADNSHCNYNYGNYSFYRKLCFLKKESK</sequence>
<dbReference type="Proteomes" id="UP000286077">
    <property type="component" value="Unassembled WGS sequence"/>
</dbReference>